<dbReference type="PANTHER" id="PTHR30055">
    <property type="entry name" value="HTH-TYPE TRANSCRIPTIONAL REGULATOR RUTR"/>
    <property type="match status" value="1"/>
</dbReference>
<evidence type="ECO:0000259" key="4">
    <source>
        <dbReference type="PROSITE" id="PS50977"/>
    </source>
</evidence>
<evidence type="ECO:0000313" key="8">
    <source>
        <dbReference type="EMBL" id="CAB4926198.1"/>
    </source>
</evidence>
<gene>
    <name evidence="5" type="ORF">UFOPK2254_00708</name>
    <name evidence="6" type="ORF">UFOPK2907_01272</name>
    <name evidence="7" type="ORF">UFOPK3241_01325</name>
    <name evidence="8" type="ORF">UFOPK3707_00616</name>
    <name evidence="9" type="ORF">UFOPK4265_00766</name>
</gene>
<dbReference type="PRINTS" id="PR00455">
    <property type="entry name" value="HTHTETR"/>
</dbReference>
<keyword evidence="2" id="KW-0238">DNA-binding</keyword>
<dbReference type="EMBL" id="CAFBQK010000089">
    <property type="protein sequence ID" value="CAB5051866.1"/>
    <property type="molecule type" value="Genomic_DNA"/>
</dbReference>
<proteinExistence type="predicted"/>
<evidence type="ECO:0000313" key="9">
    <source>
        <dbReference type="EMBL" id="CAB5051866.1"/>
    </source>
</evidence>
<protein>
    <submittedName>
        <fullName evidence="5">Unannotated protein</fullName>
    </submittedName>
</protein>
<dbReference type="Gene3D" id="1.10.357.10">
    <property type="entry name" value="Tetracycline Repressor, domain 2"/>
    <property type="match status" value="1"/>
</dbReference>
<dbReference type="InterPro" id="IPR050109">
    <property type="entry name" value="HTH-type_TetR-like_transc_reg"/>
</dbReference>
<evidence type="ECO:0000313" key="5">
    <source>
        <dbReference type="EMBL" id="CAB4660398.1"/>
    </source>
</evidence>
<dbReference type="GO" id="GO:0000976">
    <property type="term" value="F:transcription cis-regulatory region binding"/>
    <property type="evidence" value="ECO:0007669"/>
    <property type="project" value="TreeGrafter"/>
</dbReference>
<dbReference type="EMBL" id="CAFBMY010000082">
    <property type="protein sequence ID" value="CAB4926198.1"/>
    <property type="molecule type" value="Genomic_DNA"/>
</dbReference>
<keyword evidence="3" id="KW-0804">Transcription</keyword>
<dbReference type="InterPro" id="IPR009057">
    <property type="entry name" value="Homeodomain-like_sf"/>
</dbReference>
<name>A0A6J6LGX6_9ZZZZ</name>
<evidence type="ECO:0000256" key="3">
    <source>
        <dbReference type="ARBA" id="ARBA00023163"/>
    </source>
</evidence>
<dbReference type="EMBL" id="CAFAZX010000103">
    <property type="protein sequence ID" value="CAB4845321.1"/>
    <property type="molecule type" value="Genomic_DNA"/>
</dbReference>
<dbReference type="AlphaFoldDB" id="A0A6J6LGX6"/>
<feature type="domain" description="HTH tetR-type" evidence="4">
    <location>
        <begin position="6"/>
        <end position="65"/>
    </location>
</feature>
<sequence length="205" mass="22634">MASPSKERRDRLLLAAQRAMAEHGTAVRLNQVADKAGLTSGAILYHYPDLQDLLIDATRAVSERFYEERLRAIEGIEDPAERLVRTIRSGVPFDDNDDGVKLLCALGGAAPRHTVYAILLTALYDRQVTLYQSILETGSALSVFSLKSSSLDLSRNLVALEDAYGYRIMAGHPTLTYEVAVELILEYARLGTGHKLSLDNKRESV</sequence>
<dbReference type="EMBL" id="CAEZZR010000145">
    <property type="protein sequence ID" value="CAB4782720.1"/>
    <property type="molecule type" value="Genomic_DNA"/>
</dbReference>
<reference evidence="5" key="1">
    <citation type="submission" date="2020-05" db="EMBL/GenBank/DDBJ databases">
        <authorList>
            <person name="Chiriac C."/>
            <person name="Salcher M."/>
            <person name="Ghai R."/>
            <person name="Kavagutti S V."/>
        </authorList>
    </citation>
    <scope>NUCLEOTIDE SEQUENCE</scope>
</reference>
<dbReference type="GO" id="GO:0003700">
    <property type="term" value="F:DNA-binding transcription factor activity"/>
    <property type="evidence" value="ECO:0007669"/>
    <property type="project" value="TreeGrafter"/>
</dbReference>
<evidence type="ECO:0000256" key="1">
    <source>
        <dbReference type="ARBA" id="ARBA00023015"/>
    </source>
</evidence>
<dbReference type="PROSITE" id="PS50977">
    <property type="entry name" value="HTH_TETR_2"/>
    <property type="match status" value="1"/>
</dbReference>
<evidence type="ECO:0000256" key="2">
    <source>
        <dbReference type="ARBA" id="ARBA00023125"/>
    </source>
</evidence>
<dbReference type="Pfam" id="PF00440">
    <property type="entry name" value="TetR_N"/>
    <property type="match status" value="1"/>
</dbReference>
<keyword evidence="1" id="KW-0805">Transcription regulation</keyword>
<dbReference type="SUPFAM" id="SSF46689">
    <property type="entry name" value="Homeodomain-like"/>
    <property type="match status" value="1"/>
</dbReference>
<dbReference type="EMBL" id="CAEZWO010000058">
    <property type="protein sequence ID" value="CAB4660398.1"/>
    <property type="molecule type" value="Genomic_DNA"/>
</dbReference>
<dbReference type="InterPro" id="IPR001647">
    <property type="entry name" value="HTH_TetR"/>
</dbReference>
<dbReference type="PANTHER" id="PTHR30055:SF234">
    <property type="entry name" value="HTH-TYPE TRANSCRIPTIONAL REGULATOR BETI"/>
    <property type="match status" value="1"/>
</dbReference>
<evidence type="ECO:0000313" key="6">
    <source>
        <dbReference type="EMBL" id="CAB4782720.1"/>
    </source>
</evidence>
<evidence type="ECO:0000313" key="7">
    <source>
        <dbReference type="EMBL" id="CAB4845321.1"/>
    </source>
</evidence>
<accession>A0A6J6LGX6</accession>
<organism evidence="5">
    <name type="scientific">freshwater metagenome</name>
    <dbReference type="NCBI Taxonomy" id="449393"/>
    <lineage>
        <taxon>unclassified sequences</taxon>
        <taxon>metagenomes</taxon>
        <taxon>ecological metagenomes</taxon>
    </lineage>
</organism>